<accession>A0A060T2G6</accession>
<evidence type="ECO:0000256" key="3">
    <source>
        <dbReference type="ARBA" id="ARBA00023274"/>
    </source>
</evidence>
<dbReference type="PANTHER" id="PTHR12220">
    <property type="entry name" value="50S/60S RIBOSOMAL PROTEIN L16"/>
    <property type="match status" value="1"/>
</dbReference>
<evidence type="ECO:0000256" key="1">
    <source>
        <dbReference type="ARBA" id="ARBA00008931"/>
    </source>
</evidence>
<dbReference type="Pfam" id="PF00252">
    <property type="entry name" value="Ribosomal_L16"/>
    <property type="match status" value="1"/>
</dbReference>
<dbReference type="AlphaFoldDB" id="A0A060T2G6"/>
<comment type="similarity">
    <text evidence="1 4">Belongs to the universal ribosomal protein uL16 family.</text>
</comment>
<dbReference type="Gene3D" id="3.90.1170.10">
    <property type="entry name" value="Ribosomal protein L10e/L16"/>
    <property type="match status" value="1"/>
</dbReference>
<dbReference type="PRINTS" id="PR00060">
    <property type="entry name" value="RIBOSOMALL16"/>
</dbReference>
<dbReference type="EMBL" id="HG937693">
    <property type="protein sequence ID" value="CDP34989.1"/>
    <property type="molecule type" value="Genomic_DNA"/>
</dbReference>
<organism evidence="5">
    <name type="scientific">Blastobotrys adeninivorans</name>
    <name type="common">Yeast</name>
    <name type="synonym">Arxula adeninivorans</name>
    <dbReference type="NCBI Taxonomy" id="409370"/>
    <lineage>
        <taxon>Eukaryota</taxon>
        <taxon>Fungi</taxon>
        <taxon>Dikarya</taxon>
        <taxon>Ascomycota</taxon>
        <taxon>Saccharomycotina</taxon>
        <taxon>Dipodascomycetes</taxon>
        <taxon>Dipodascales</taxon>
        <taxon>Trichomonascaceae</taxon>
        <taxon>Blastobotrys</taxon>
    </lineage>
</organism>
<dbReference type="GO" id="GO:0003735">
    <property type="term" value="F:structural constituent of ribosome"/>
    <property type="evidence" value="ECO:0007669"/>
    <property type="project" value="InterPro"/>
</dbReference>
<dbReference type="CDD" id="cd01433">
    <property type="entry name" value="Ribosomal_L16_L10e"/>
    <property type="match status" value="1"/>
</dbReference>
<dbReference type="InterPro" id="IPR020798">
    <property type="entry name" value="Ribosomal_uL16_CS"/>
</dbReference>
<keyword evidence="3 4" id="KW-0687">Ribonucleoprotein</keyword>
<dbReference type="InterPro" id="IPR016180">
    <property type="entry name" value="Ribosomal_uL16_dom"/>
</dbReference>
<evidence type="ECO:0000256" key="4">
    <source>
        <dbReference type="RuleBase" id="RU004413"/>
    </source>
</evidence>
<keyword evidence="2 4" id="KW-0689">Ribosomal protein</keyword>
<evidence type="ECO:0000313" key="5">
    <source>
        <dbReference type="EMBL" id="CDP34989.1"/>
    </source>
</evidence>
<name>A0A060T2G6_BLAAD</name>
<dbReference type="InterPro" id="IPR000114">
    <property type="entry name" value="Ribosomal_uL16_bact-type"/>
</dbReference>
<dbReference type="GO" id="GO:0019843">
    <property type="term" value="F:rRNA binding"/>
    <property type="evidence" value="ECO:0007669"/>
    <property type="project" value="InterPro"/>
</dbReference>
<dbReference type="InterPro" id="IPR047873">
    <property type="entry name" value="Ribosomal_uL16"/>
</dbReference>
<reference evidence="5" key="2">
    <citation type="submission" date="2014-06" db="EMBL/GenBank/DDBJ databases">
        <title>The complete genome of Blastobotrys (Arxula) adeninivorans LS3 - a yeast of biotechnological interest.</title>
        <authorList>
            <person name="Kunze G."/>
            <person name="Gaillardin C."/>
            <person name="Czernicka M."/>
            <person name="Durrens P."/>
            <person name="Martin T."/>
            <person name="Boer E."/>
            <person name="Gabaldon T."/>
            <person name="Cruz J."/>
            <person name="Talla E."/>
            <person name="Marck C."/>
            <person name="Goffeau A."/>
            <person name="Barbe V."/>
            <person name="Baret P."/>
            <person name="Baronian K."/>
            <person name="Beier S."/>
            <person name="Bleykasten C."/>
            <person name="Bode R."/>
            <person name="Casaregola S."/>
            <person name="Despons L."/>
            <person name="Fairhead C."/>
            <person name="Giersberg M."/>
            <person name="Gierski P."/>
            <person name="Hahnel U."/>
            <person name="Hartmann A."/>
            <person name="Jankowska D."/>
            <person name="Jubin C."/>
            <person name="Jung P."/>
            <person name="Lafontaine I."/>
            <person name="Leh-Louis V."/>
            <person name="Lemaire M."/>
            <person name="Marcet-Houben M."/>
            <person name="Mascher M."/>
            <person name="Morel G."/>
            <person name="Richard G.-F."/>
            <person name="Riechen J."/>
            <person name="Sacerdot C."/>
            <person name="Sarkar A."/>
            <person name="Savel G."/>
            <person name="Schacherer J."/>
            <person name="Sherman D."/>
            <person name="Straub M.-L."/>
            <person name="Stein N."/>
            <person name="Thierry A."/>
            <person name="Trautwein-Schult A."/>
            <person name="Westhof E."/>
            <person name="Worch S."/>
            <person name="Dujon B."/>
            <person name="Souciet J.-L."/>
            <person name="Wincker P."/>
            <person name="Scholz U."/>
            <person name="Neuveglise N."/>
        </authorList>
    </citation>
    <scope>NUCLEOTIDE SEQUENCE</scope>
    <source>
        <strain evidence="5">LS3</strain>
    </source>
</reference>
<dbReference type="PANTHER" id="PTHR12220:SF13">
    <property type="entry name" value="LARGE RIBOSOMAL SUBUNIT PROTEIN UL16M"/>
    <property type="match status" value="1"/>
</dbReference>
<dbReference type="PhylomeDB" id="A0A060T2G6"/>
<dbReference type="GO" id="GO:0005762">
    <property type="term" value="C:mitochondrial large ribosomal subunit"/>
    <property type="evidence" value="ECO:0007669"/>
    <property type="project" value="TreeGrafter"/>
</dbReference>
<reference evidence="5" key="1">
    <citation type="submission" date="2014-02" db="EMBL/GenBank/DDBJ databases">
        <authorList>
            <person name="Genoscope - CEA"/>
        </authorList>
    </citation>
    <scope>NUCLEOTIDE SEQUENCE</scope>
    <source>
        <strain evidence="5">LS3</strain>
    </source>
</reference>
<dbReference type="InterPro" id="IPR036920">
    <property type="entry name" value="Ribosomal_uL16_sf"/>
</dbReference>
<dbReference type="GO" id="GO:0032543">
    <property type="term" value="P:mitochondrial translation"/>
    <property type="evidence" value="ECO:0007669"/>
    <property type="project" value="TreeGrafter"/>
</dbReference>
<proteinExistence type="inferred from homology"/>
<gene>
    <name evidence="5" type="ORF">GNLVRS02_ARAD1C25102g</name>
</gene>
<dbReference type="SUPFAM" id="SSF54686">
    <property type="entry name" value="Ribosomal protein L16p/L10e"/>
    <property type="match status" value="1"/>
</dbReference>
<dbReference type="NCBIfam" id="TIGR01164">
    <property type="entry name" value="rplP_bact"/>
    <property type="match status" value="1"/>
</dbReference>
<dbReference type="PROSITE" id="PS00701">
    <property type="entry name" value="RIBOSOMAL_L16_2"/>
    <property type="match status" value="1"/>
</dbReference>
<sequence>MLRGLLGASRAVTMGSRSLTPFTSFQSPLKALQTTHLQAQAPALRRYKHEYLPRFKKVKKAQKGRVPVRIGGSIKGSTLEFGIYGMRLKTAGVRLSAIQLKEADQSIMRKLRPIKGKLIRRLHTNVAVCTKGNETRMGKGKGAFDYWATRVPTGKVIFEIAGDHVHEQVAKDAFRIAGDKLPGVYEFIKLGTYKPRVGFSEVEFPEPVNYKKLLRQNPTKQYANVLKSKEPEIRKYIRR</sequence>
<protein>
    <submittedName>
        <fullName evidence="5">ARAD1C25102p</fullName>
    </submittedName>
</protein>
<evidence type="ECO:0000256" key="2">
    <source>
        <dbReference type="ARBA" id="ARBA00022980"/>
    </source>
</evidence>